<organism evidence="2">
    <name type="scientific">Leptotrombidium scutellare</name>
    <dbReference type="NCBI Taxonomy" id="436349"/>
    <lineage>
        <taxon>Eukaryota</taxon>
        <taxon>Metazoa</taxon>
        <taxon>Ecdysozoa</taxon>
        <taxon>Arthropoda</taxon>
        <taxon>Chelicerata</taxon>
        <taxon>Arachnida</taxon>
        <taxon>Acari</taxon>
        <taxon>Acariformes</taxon>
        <taxon>Trombidiformes</taxon>
        <taxon>Prostigmata</taxon>
        <taxon>Anystina</taxon>
        <taxon>Parasitengona</taxon>
        <taxon>Trombiculoidea</taxon>
        <taxon>Trombiculidae</taxon>
        <taxon>Leptotrombidium</taxon>
    </lineage>
</organism>
<keyword evidence="1" id="KW-1133">Transmembrane helix</keyword>
<proteinExistence type="predicted"/>
<accession>B3IUK6</accession>
<dbReference type="AlphaFoldDB" id="B3IUK6"/>
<keyword evidence="1" id="KW-0472">Membrane</keyword>
<geneLocation type="mitochondrion" evidence="2"/>
<name>B3IUK6_9ACAR</name>
<evidence type="ECO:0000256" key="1">
    <source>
        <dbReference type="SAM" id="Phobius"/>
    </source>
</evidence>
<sequence length="69" mass="7942">LMLFGTLNFWWMAWPLWSFVLFASCLYTIQLLISFHGSEKIQSTGDDLKVQEITLSFGHFLPIFASALI</sequence>
<reference evidence="2" key="1">
    <citation type="submission" date="2007-04" db="EMBL/GenBank/DDBJ databases">
        <title>Mitochondrial gene order and molecular phylogenetic analyses indicate that the Leptotrombidium mite is a paraphyletic.</title>
        <authorList>
            <person name="Mitani H."/>
            <person name="Yuasa S."/>
            <person name="Takahashi M."/>
            <person name="Fukunaga M."/>
        </authorList>
    </citation>
    <scope>NUCLEOTIDE SEQUENCE</scope>
    <source>
        <strain evidence="2">TLSR-1</strain>
    </source>
</reference>
<keyword evidence="2" id="KW-0496">Mitochondrion</keyword>
<evidence type="ECO:0000313" key="2">
    <source>
        <dbReference type="EMBL" id="BAG24160.1"/>
    </source>
</evidence>
<dbReference type="EMBL" id="AB300497">
    <property type="protein sequence ID" value="BAG24160.1"/>
    <property type="molecule type" value="Genomic_DNA"/>
</dbReference>
<keyword evidence="1" id="KW-0812">Transmembrane</keyword>
<gene>
    <name evidence="2" type="primary">ND4</name>
</gene>
<feature type="non-terminal residue" evidence="2">
    <location>
        <position position="1"/>
    </location>
</feature>
<protein>
    <submittedName>
        <fullName evidence="2">NADH dehydrogenase subunit 4</fullName>
    </submittedName>
</protein>
<feature type="transmembrane region" description="Helical" evidence="1">
    <location>
        <begin position="12"/>
        <end position="33"/>
    </location>
</feature>